<dbReference type="EMBL" id="NJBA01000004">
    <property type="protein sequence ID" value="OWP50235.1"/>
    <property type="molecule type" value="Genomic_DNA"/>
</dbReference>
<protein>
    <submittedName>
        <fullName evidence="2">DNA-binding protein</fullName>
    </submittedName>
</protein>
<evidence type="ECO:0000256" key="1">
    <source>
        <dbReference type="SAM" id="MobiDB-lite"/>
    </source>
</evidence>
<dbReference type="AlphaFoldDB" id="A0A2D0ADS9"/>
<sequence length="89" mass="9926">MDGVKDRALQLIKKVGPRRLSDMGGKNYDRWRNISSEKIRISTEEIGILAQAFPEYALWLVSGRVEPQNGHVSPDYEEADAKLAKPSAG</sequence>
<comment type="caution">
    <text evidence="2">The sequence shown here is derived from an EMBL/GenBank/DDBJ whole genome shotgun (WGS) entry which is preliminary data.</text>
</comment>
<evidence type="ECO:0000313" key="3">
    <source>
        <dbReference type="Proteomes" id="UP000198145"/>
    </source>
</evidence>
<organism evidence="2 3">
    <name type="scientific">Pseudomonas nitroreducens</name>
    <dbReference type="NCBI Taxonomy" id="46680"/>
    <lineage>
        <taxon>Bacteria</taxon>
        <taxon>Pseudomonadati</taxon>
        <taxon>Pseudomonadota</taxon>
        <taxon>Gammaproteobacteria</taxon>
        <taxon>Pseudomonadales</taxon>
        <taxon>Pseudomonadaceae</taxon>
        <taxon>Pseudomonas</taxon>
    </lineage>
</organism>
<dbReference type="Proteomes" id="UP000198145">
    <property type="component" value="Unassembled WGS sequence"/>
</dbReference>
<keyword evidence="2" id="KW-0238">DNA-binding</keyword>
<accession>A0A2D0ADS9</accession>
<proteinExistence type="predicted"/>
<dbReference type="GO" id="GO:0003677">
    <property type="term" value="F:DNA binding"/>
    <property type="evidence" value="ECO:0007669"/>
    <property type="project" value="UniProtKB-KW"/>
</dbReference>
<reference evidence="2 3" key="1">
    <citation type="submission" date="2017-06" db="EMBL/GenBank/DDBJ databases">
        <title>Draft genome of Pseudomonas nitroreducens DF05.</title>
        <authorList>
            <person name="Iyer R."/>
        </authorList>
    </citation>
    <scope>NUCLEOTIDE SEQUENCE [LARGE SCALE GENOMIC DNA]</scope>
    <source>
        <strain evidence="2 3">DF05</strain>
    </source>
</reference>
<evidence type="ECO:0000313" key="2">
    <source>
        <dbReference type="EMBL" id="OWP50235.1"/>
    </source>
</evidence>
<name>A0A2D0ADS9_PSENT</name>
<dbReference type="Gene3D" id="1.10.260.40">
    <property type="entry name" value="lambda repressor-like DNA-binding domains"/>
    <property type="match status" value="1"/>
</dbReference>
<feature type="region of interest" description="Disordered" evidence="1">
    <location>
        <begin position="70"/>
        <end position="89"/>
    </location>
</feature>
<dbReference type="InterPro" id="IPR010982">
    <property type="entry name" value="Lambda_DNA-bd_dom_sf"/>
</dbReference>
<gene>
    <name evidence="2" type="ORF">CEG18_11795</name>
</gene>